<dbReference type="PANTHER" id="PTHR35894">
    <property type="entry name" value="GENERAL SECRETION PATHWAY PROTEIN A-RELATED"/>
    <property type="match status" value="1"/>
</dbReference>
<protein>
    <submittedName>
        <fullName evidence="2">ATP-binding protein</fullName>
    </submittedName>
</protein>
<dbReference type="SUPFAM" id="SSF52540">
    <property type="entry name" value="P-loop containing nucleoside triphosphate hydrolases"/>
    <property type="match status" value="1"/>
</dbReference>
<dbReference type="InterPro" id="IPR027417">
    <property type="entry name" value="P-loop_NTPase"/>
</dbReference>
<gene>
    <name evidence="2" type="ORF">KSZ_61960</name>
</gene>
<dbReference type="InterPro" id="IPR049945">
    <property type="entry name" value="AAA_22"/>
</dbReference>
<keyword evidence="2" id="KW-0067">ATP-binding</keyword>
<dbReference type="InterPro" id="IPR052026">
    <property type="entry name" value="ExeA_AAA_ATPase_DNA-bind"/>
</dbReference>
<evidence type="ECO:0000313" key="2">
    <source>
        <dbReference type="EMBL" id="GHO88190.1"/>
    </source>
</evidence>
<dbReference type="Proteomes" id="UP000635565">
    <property type="component" value="Unassembled WGS sequence"/>
</dbReference>
<dbReference type="GO" id="GO:0005524">
    <property type="term" value="F:ATP binding"/>
    <property type="evidence" value="ECO:0007669"/>
    <property type="project" value="UniProtKB-KW"/>
</dbReference>
<dbReference type="PANTHER" id="PTHR35894:SF1">
    <property type="entry name" value="PHOSPHORIBULOKINASE _ URIDINE KINASE FAMILY"/>
    <property type="match status" value="1"/>
</dbReference>
<comment type="caution">
    <text evidence="2">The sequence shown here is derived from an EMBL/GenBank/DDBJ whole genome shotgun (WGS) entry which is preliminary data.</text>
</comment>
<evidence type="ECO:0000313" key="3">
    <source>
        <dbReference type="Proteomes" id="UP000635565"/>
    </source>
</evidence>
<accession>A0ABQ3VQD5</accession>
<evidence type="ECO:0000259" key="1">
    <source>
        <dbReference type="Pfam" id="PF13401"/>
    </source>
</evidence>
<dbReference type="RefSeq" id="WP_201365799.1">
    <property type="nucleotide sequence ID" value="NZ_BNJJ01000022.1"/>
</dbReference>
<keyword evidence="3" id="KW-1185">Reference proteome</keyword>
<sequence length="274" mass="31838">MSKQPPVFQMAFLETQQYRLFTELCDACRHYHYIGICYGLPGVGKTFSARYYAQWPQIEPLLALRGAESPLNTKIASCKTVLYTPTIAASPKQIQREVGEIQAWLRFYRKEILHREQSHESWEQPLPPPEEMDLLMVDETDRLKLTGIEQVRDIYDRNQTGMVLMGMPGLEKQLARYPQLYSRVGFVHEFRPLEFEEVRSLLQRQWLQWGFALQPDGVAEKEAIAAIIRITKGNFRLLHRLLTQIERIAQINALRVVTKEVVEIARQQLVIGPD</sequence>
<name>A0ABQ3VQD5_9CHLR</name>
<dbReference type="EMBL" id="BNJJ01000022">
    <property type="protein sequence ID" value="GHO88190.1"/>
    <property type="molecule type" value="Genomic_DNA"/>
</dbReference>
<proteinExistence type="predicted"/>
<organism evidence="2 3">
    <name type="scientific">Dictyobacter formicarum</name>
    <dbReference type="NCBI Taxonomy" id="2778368"/>
    <lineage>
        <taxon>Bacteria</taxon>
        <taxon>Bacillati</taxon>
        <taxon>Chloroflexota</taxon>
        <taxon>Ktedonobacteria</taxon>
        <taxon>Ktedonobacterales</taxon>
        <taxon>Dictyobacteraceae</taxon>
        <taxon>Dictyobacter</taxon>
    </lineage>
</organism>
<dbReference type="Pfam" id="PF13401">
    <property type="entry name" value="AAA_22"/>
    <property type="match status" value="1"/>
</dbReference>
<feature type="domain" description="ORC1/DEAH AAA+ ATPase" evidence="1">
    <location>
        <begin position="31"/>
        <end position="174"/>
    </location>
</feature>
<reference evidence="2 3" key="1">
    <citation type="journal article" date="2021" name="Int. J. Syst. Evol. Microbiol.">
        <title>Reticulibacter mediterranei gen. nov., sp. nov., within the new family Reticulibacteraceae fam. nov., and Ktedonospora formicarum gen. nov., sp. nov., Ktedonobacter robiniae sp. nov., Dictyobacter formicarum sp. nov. and Dictyobacter arantiisoli sp. nov., belonging to the class Ktedonobacteria.</title>
        <authorList>
            <person name="Yabe S."/>
            <person name="Zheng Y."/>
            <person name="Wang C.M."/>
            <person name="Sakai Y."/>
            <person name="Abe K."/>
            <person name="Yokota A."/>
            <person name="Donadio S."/>
            <person name="Cavaletti L."/>
            <person name="Monciardini P."/>
        </authorList>
    </citation>
    <scope>NUCLEOTIDE SEQUENCE [LARGE SCALE GENOMIC DNA]</scope>
    <source>
        <strain evidence="2 3">SOSP1-9</strain>
    </source>
</reference>
<keyword evidence="2" id="KW-0547">Nucleotide-binding</keyword>